<dbReference type="AlphaFoldDB" id="A0A139A8C8"/>
<evidence type="ECO:0000313" key="5">
    <source>
        <dbReference type="Proteomes" id="UP000070544"/>
    </source>
</evidence>
<feature type="compositionally biased region" description="Polar residues" evidence="2">
    <location>
        <begin position="74"/>
        <end position="93"/>
    </location>
</feature>
<evidence type="ECO:0000256" key="1">
    <source>
        <dbReference type="ARBA" id="ARBA00009005"/>
    </source>
</evidence>
<organism evidence="4 5">
    <name type="scientific">Gonapodya prolifera (strain JEL478)</name>
    <name type="common">Monoblepharis prolifera</name>
    <dbReference type="NCBI Taxonomy" id="1344416"/>
    <lineage>
        <taxon>Eukaryota</taxon>
        <taxon>Fungi</taxon>
        <taxon>Fungi incertae sedis</taxon>
        <taxon>Chytridiomycota</taxon>
        <taxon>Chytridiomycota incertae sedis</taxon>
        <taxon>Monoblepharidomycetes</taxon>
        <taxon>Monoblepharidales</taxon>
        <taxon>Gonapodyaceae</taxon>
        <taxon>Gonapodya</taxon>
    </lineage>
</organism>
<evidence type="ECO:0000256" key="2">
    <source>
        <dbReference type="SAM" id="MobiDB-lite"/>
    </source>
</evidence>
<dbReference type="OMA" id="EMNSIMI"/>
<proteinExistence type="inferred from homology"/>
<dbReference type="InterPro" id="IPR050452">
    <property type="entry name" value="Metacaspase"/>
</dbReference>
<reference evidence="4 5" key="1">
    <citation type="journal article" date="2015" name="Genome Biol. Evol.">
        <title>Phylogenomic analyses indicate that early fungi evolved digesting cell walls of algal ancestors of land plants.</title>
        <authorList>
            <person name="Chang Y."/>
            <person name="Wang S."/>
            <person name="Sekimoto S."/>
            <person name="Aerts A.L."/>
            <person name="Choi C."/>
            <person name="Clum A."/>
            <person name="LaButti K.M."/>
            <person name="Lindquist E.A."/>
            <person name="Yee Ngan C."/>
            <person name="Ohm R.A."/>
            <person name="Salamov A.A."/>
            <person name="Grigoriev I.V."/>
            <person name="Spatafora J.W."/>
            <person name="Berbee M.L."/>
        </authorList>
    </citation>
    <scope>NUCLEOTIDE SEQUENCE [LARGE SCALE GENOMIC DNA]</scope>
    <source>
        <strain evidence="4 5">JEL478</strain>
    </source>
</reference>
<dbReference type="Gene3D" id="3.40.50.12660">
    <property type="match status" value="2"/>
</dbReference>
<dbReference type="PANTHER" id="PTHR48104">
    <property type="entry name" value="METACASPASE-4"/>
    <property type="match status" value="1"/>
</dbReference>
<dbReference type="GO" id="GO:0004197">
    <property type="term" value="F:cysteine-type endopeptidase activity"/>
    <property type="evidence" value="ECO:0007669"/>
    <property type="project" value="InterPro"/>
</dbReference>
<accession>A0A139A8C8</accession>
<dbReference type="PANTHER" id="PTHR48104:SF30">
    <property type="entry name" value="METACASPASE-1"/>
    <property type="match status" value="1"/>
</dbReference>
<feature type="domain" description="Peptidase C14 caspase" evidence="3">
    <location>
        <begin position="151"/>
        <end position="448"/>
    </location>
</feature>
<dbReference type="Pfam" id="PF00656">
    <property type="entry name" value="Peptidase_C14"/>
    <property type="match status" value="1"/>
</dbReference>
<sequence length="461" mass="49955">MSRVPHWAQAPMFSAYVHTSDANDPLSGSRVLTQRRHIWVLALVRSRAFAFSSVIVFNRNSGMPLSQRLATGGHSRSISEPLSPSTAATSGLTQKERQRTATANPQQAGGGAPNALSARSKTKSRHEIEDDLLVRAAKENRRATFKVQGGRKSLLIGINYVGQAKAELKGCWNDVKNMRGFISGPPFCFPTDEEHMRVLTDEPGASSDCRPTRRNILDAMKWLVEDIGEGDSRFFHFSGHGVQREDNDADEEDGFDESILPVDYTAQGPILDDELNRILVRSIPPTARLTCIFDSCHSGTVLDLPFVYSSTGDLQLYNPTDEAKINADEAVECTLRGDTKGAVINLVAGMMAVSGEGEKAARAARKSKSSSGDVILFSGSKDDQTSADAKIDGSASGALSYAIIKTAREYGVTPYGEKPGGAKVTFAVLLANMRAILRDKFSQKVQLSSGKVMNMSETFSI</sequence>
<keyword evidence="5" id="KW-1185">Reference proteome</keyword>
<dbReference type="EMBL" id="KQ965783">
    <property type="protein sequence ID" value="KXS12938.1"/>
    <property type="molecule type" value="Genomic_DNA"/>
</dbReference>
<dbReference type="InterPro" id="IPR011600">
    <property type="entry name" value="Pept_C14_caspase"/>
</dbReference>
<feature type="region of interest" description="Disordered" evidence="2">
    <location>
        <begin position="67"/>
        <end position="124"/>
    </location>
</feature>
<dbReference type="Proteomes" id="UP000070544">
    <property type="component" value="Unassembled WGS sequence"/>
</dbReference>
<comment type="similarity">
    <text evidence="1">Belongs to the peptidase C14B family.</text>
</comment>
<dbReference type="GO" id="GO:0006508">
    <property type="term" value="P:proteolysis"/>
    <property type="evidence" value="ECO:0007669"/>
    <property type="project" value="InterPro"/>
</dbReference>
<dbReference type="OrthoDB" id="3223806at2759"/>
<name>A0A139A8C8_GONPJ</name>
<evidence type="ECO:0000313" key="4">
    <source>
        <dbReference type="EMBL" id="KXS12938.1"/>
    </source>
</evidence>
<dbReference type="GO" id="GO:0005737">
    <property type="term" value="C:cytoplasm"/>
    <property type="evidence" value="ECO:0007669"/>
    <property type="project" value="TreeGrafter"/>
</dbReference>
<evidence type="ECO:0000259" key="3">
    <source>
        <dbReference type="Pfam" id="PF00656"/>
    </source>
</evidence>
<protein>
    <recommendedName>
        <fullName evidence="3">Peptidase C14 caspase domain-containing protein</fullName>
    </recommendedName>
</protein>
<gene>
    <name evidence="4" type="ORF">M427DRAFT_501775</name>
</gene>